<comment type="caution">
    <text evidence="6">The sequence shown here is derived from an EMBL/GenBank/DDBJ whole genome shotgun (WGS) entry which is preliminary data.</text>
</comment>
<dbReference type="GO" id="GO:0009450">
    <property type="term" value="P:gamma-aminobutyric acid catabolic process"/>
    <property type="evidence" value="ECO:0007669"/>
    <property type="project" value="TreeGrafter"/>
</dbReference>
<evidence type="ECO:0000256" key="3">
    <source>
        <dbReference type="PROSITE-ProRule" id="PRU10007"/>
    </source>
</evidence>
<dbReference type="EMBL" id="QGTT01000013">
    <property type="protein sequence ID" value="PWW10622.1"/>
    <property type="molecule type" value="Genomic_DNA"/>
</dbReference>
<dbReference type="InterPro" id="IPR015590">
    <property type="entry name" value="Aldehyde_DH_dom"/>
</dbReference>
<dbReference type="PROSITE" id="PS00687">
    <property type="entry name" value="ALDEHYDE_DEHYDR_GLU"/>
    <property type="match status" value="1"/>
</dbReference>
<feature type="active site" evidence="3">
    <location>
        <position position="259"/>
    </location>
</feature>
<dbReference type="InterPro" id="IPR050740">
    <property type="entry name" value="Aldehyde_DH_Superfamily"/>
</dbReference>
<dbReference type="Gene3D" id="3.40.309.10">
    <property type="entry name" value="Aldehyde Dehydrogenase, Chain A, domain 2"/>
    <property type="match status" value="1"/>
</dbReference>
<comment type="similarity">
    <text evidence="1 4">Belongs to the aldehyde dehydrogenase family.</text>
</comment>
<dbReference type="InterPro" id="IPR016161">
    <property type="entry name" value="Ald_DH/histidinol_DH"/>
</dbReference>
<feature type="domain" description="Aldehyde dehydrogenase" evidence="5">
    <location>
        <begin position="28"/>
        <end position="483"/>
    </location>
</feature>
<dbReference type="FunFam" id="3.40.309.10:FF:000004">
    <property type="entry name" value="Succinate-semialdehyde dehydrogenase I"/>
    <property type="match status" value="1"/>
</dbReference>
<dbReference type="InterPro" id="IPR029510">
    <property type="entry name" value="Ald_DH_CS_GLU"/>
</dbReference>
<protein>
    <submittedName>
        <fullName evidence="6">Succinate-semialdehyde dehydrogenase/glutarate-semialdehyde dehydrogenase</fullName>
    </submittedName>
</protein>
<evidence type="ECO:0000256" key="2">
    <source>
        <dbReference type="ARBA" id="ARBA00023002"/>
    </source>
</evidence>
<dbReference type="PANTHER" id="PTHR43353:SF5">
    <property type="entry name" value="SUCCINATE-SEMIALDEHYDE DEHYDROGENASE, MITOCHONDRIAL"/>
    <property type="match status" value="1"/>
</dbReference>
<dbReference type="InterPro" id="IPR016162">
    <property type="entry name" value="Ald_DH_N"/>
</dbReference>
<dbReference type="Pfam" id="PF00171">
    <property type="entry name" value="Aldedh"/>
    <property type="match status" value="1"/>
</dbReference>
<dbReference type="FunFam" id="3.40.605.10:FF:000005">
    <property type="entry name" value="Succinate-semialdehyde dehydrogenase I"/>
    <property type="match status" value="1"/>
</dbReference>
<dbReference type="RefSeq" id="WP_309136751.1">
    <property type="nucleotide sequence ID" value="NZ_QGTT01000013.1"/>
</dbReference>
<evidence type="ECO:0000256" key="1">
    <source>
        <dbReference type="ARBA" id="ARBA00009986"/>
    </source>
</evidence>
<evidence type="ECO:0000313" key="7">
    <source>
        <dbReference type="Proteomes" id="UP000246964"/>
    </source>
</evidence>
<evidence type="ECO:0000256" key="4">
    <source>
        <dbReference type="RuleBase" id="RU003345"/>
    </source>
</evidence>
<reference evidence="6 7" key="1">
    <citation type="submission" date="2018-05" db="EMBL/GenBank/DDBJ databases">
        <title>Freshwater and sediment microbial communities from various areas in North America, analyzing microbe dynamics in response to fracking.</title>
        <authorList>
            <person name="Lamendella R."/>
        </authorList>
    </citation>
    <scope>NUCLEOTIDE SEQUENCE [LARGE SCALE GENOMIC DNA]</scope>
    <source>
        <strain evidence="6 7">125B1</strain>
    </source>
</reference>
<evidence type="ECO:0000313" key="6">
    <source>
        <dbReference type="EMBL" id="PWW10622.1"/>
    </source>
</evidence>
<accession>A0A317Q5U3</accession>
<proteinExistence type="inferred from homology"/>
<gene>
    <name evidence="6" type="ORF">DET45_11354</name>
</gene>
<dbReference type="Proteomes" id="UP000246964">
    <property type="component" value="Unassembled WGS sequence"/>
</dbReference>
<sequence length="489" mass="52002">MANHNSHHSMRSLLQTNAYVDGHWIPLEQRFQVLNPATGAVLADVADGDATLTERAIDAAHKALPSWRAKTPKQRAELLLRWYQAMLDNKQALAELMSAEQGKPIAEAAGEIEYGASFVAWFAGEAERSYGDVLPTQSSGQRAWIIKQGVGVCAAITPWNFPNAMITRKVAPALAAGCTMVVKPPQLTPLSALALAQLASEVGIPDGVLNIVPSSQAKEVGQVLTSHPLVRKLSFTGSTNVGKLLMQQAAESVKKVSLELGGNAPFIVFDDADLDLAVTQLLACKFRNAGQTCISANRVLVQDAVLPKFTEKLQQAVSQLKVGPGDQADIDYGPLINQAAIDKVQKLLNDATAAGAKLLTGGKVLDNLGPLFFAPTVLSGVTSMMAISQEEIFGPVIAIQSFTDENEGIRLANDTPFGLAGYFCASDYARIIRVSEQLECGMLGVNAGAISHAYNAFGGVKESGIGREGSRYGLAEYQETKTITLGGIK</sequence>
<dbReference type="Gene3D" id="3.40.605.10">
    <property type="entry name" value="Aldehyde Dehydrogenase, Chain A, domain 1"/>
    <property type="match status" value="1"/>
</dbReference>
<dbReference type="CDD" id="cd07103">
    <property type="entry name" value="ALDH_F5_SSADH_GabD"/>
    <property type="match status" value="1"/>
</dbReference>
<name>A0A317Q5U3_9GAMM</name>
<dbReference type="InterPro" id="IPR016163">
    <property type="entry name" value="Ald_DH_C"/>
</dbReference>
<dbReference type="GO" id="GO:0004777">
    <property type="term" value="F:succinate-semialdehyde dehydrogenase (NAD+) activity"/>
    <property type="evidence" value="ECO:0007669"/>
    <property type="project" value="TreeGrafter"/>
</dbReference>
<organism evidence="6 7">
    <name type="scientific">Pseudidiomarina maritima</name>
    <dbReference type="NCBI Taxonomy" id="519453"/>
    <lineage>
        <taxon>Bacteria</taxon>
        <taxon>Pseudomonadati</taxon>
        <taxon>Pseudomonadota</taxon>
        <taxon>Gammaproteobacteria</taxon>
        <taxon>Alteromonadales</taxon>
        <taxon>Idiomarinaceae</taxon>
        <taxon>Pseudidiomarina</taxon>
    </lineage>
</organism>
<dbReference type="SUPFAM" id="SSF53720">
    <property type="entry name" value="ALDH-like"/>
    <property type="match status" value="1"/>
</dbReference>
<evidence type="ECO:0000259" key="5">
    <source>
        <dbReference type="Pfam" id="PF00171"/>
    </source>
</evidence>
<keyword evidence="2 4" id="KW-0560">Oxidoreductase</keyword>
<keyword evidence="7" id="KW-1185">Reference proteome</keyword>
<dbReference type="STRING" id="519453.SAMN04488070_0010"/>
<dbReference type="AlphaFoldDB" id="A0A317Q5U3"/>
<dbReference type="PANTHER" id="PTHR43353">
    <property type="entry name" value="SUCCINATE-SEMIALDEHYDE DEHYDROGENASE, MITOCHONDRIAL"/>
    <property type="match status" value="1"/>
</dbReference>